<comment type="similarity">
    <text evidence="2">Belongs to the amino acid-polyamine-organocation (APC) superfamily. Spore germination protein (SGP) (TC 2.A.3.9) family.</text>
</comment>
<accession>A0A511V1M0</accession>
<dbReference type="PANTHER" id="PTHR34975:SF2">
    <property type="entry name" value="SPORE GERMINATION PROTEIN A2"/>
    <property type="match status" value="1"/>
</dbReference>
<dbReference type="RefSeq" id="WP_170226679.1">
    <property type="nucleotide sequence ID" value="NZ_BJXW01000021.1"/>
</dbReference>
<evidence type="ECO:0000256" key="8">
    <source>
        <dbReference type="SAM" id="Phobius"/>
    </source>
</evidence>
<keyword evidence="10" id="KW-1185">Reference proteome</keyword>
<dbReference type="GO" id="GO:0016020">
    <property type="term" value="C:membrane"/>
    <property type="evidence" value="ECO:0007669"/>
    <property type="project" value="UniProtKB-SubCell"/>
</dbReference>
<dbReference type="EMBL" id="BJXW01000021">
    <property type="protein sequence ID" value="GEN31653.1"/>
    <property type="molecule type" value="Genomic_DNA"/>
</dbReference>
<dbReference type="NCBIfam" id="TIGR00912">
    <property type="entry name" value="2A0309"/>
    <property type="match status" value="1"/>
</dbReference>
<feature type="transmembrane region" description="Helical" evidence="8">
    <location>
        <begin position="307"/>
        <end position="332"/>
    </location>
</feature>
<comment type="caution">
    <text evidence="9">The sequence shown here is derived from an EMBL/GenBank/DDBJ whole genome shotgun (WGS) entry which is preliminary data.</text>
</comment>
<feature type="transmembrane region" description="Helical" evidence="8">
    <location>
        <begin position="184"/>
        <end position="207"/>
    </location>
</feature>
<keyword evidence="4" id="KW-0309">Germination</keyword>
<dbReference type="InterPro" id="IPR004761">
    <property type="entry name" value="Spore_GerAB"/>
</dbReference>
<dbReference type="GO" id="GO:0009847">
    <property type="term" value="P:spore germination"/>
    <property type="evidence" value="ECO:0007669"/>
    <property type="project" value="InterPro"/>
</dbReference>
<keyword evidence="5 8" id="KW-0812">Transmembrane</keyword>
<sequence length="365" mass="40974">MGTEKIDSSQFFIVSLLYTLGSAIIFIPHIVIKHAQQNAWIASLLALAIGLLPLCLYFKMNQRFPNNTFIQILEATFGKIGGKIVGFITITGFHLYLTVMTFRDFGDFVFIHLLPETPLHVILILLVIVVTYATKEGLEVIARVGQILVPIVIFLFLLSCVLLLENSDKNNLLPLLDDGWKPVIRATIPNIGFPFLEAFVLLILFSYVKPREKLDKSMFLGVAIGGFMIVIAVTFSLLVFGVEYSSAKIYVPYLLGAEINIANVIQRIEVIIASIWIVSIFIKICILFLTTVMGIQQLFNSSNYRIYVLPLALLIIPLSMMVMPNMSYWAIIENLWPFYAALFAVCLPVVVLIVSSFKRKQGKIT</sequence>
<comment type="subcellular location">
    <subcellularLocation>
        <location evidence="1">Membrane</location>
        <topology evidence="1">Multi-pass membrane protein</topology>
    </subcellularLocation>
</comment>
<dbReference type="AlphaFoldDB" id="A0A511V1M0"/>
<evidence type="ECO:0000313" key="10">
    <source>
        <dbReference type="Proteomes" id="UP000321491"/>
    </source>
</evidence>
<feature type="transmembrane region" description="Helical" evidence="8">
    <location>
        <begin position="117"/>
        <end position="135"/>
    </location>
</feature>
<feature type="transmembrane region" description="Helical" evidence="8">
    <location>
        <begin position="219"/>
        <end position="242"/>
    </location>
</feature>
<evidence type="ECO:0000256" key="6">
    <source>
        <dbReference type="ARBA" id="ARBA00022989"/>
    </source>
</evidence>
<evidence type="ECO:0000256" key="4">
    <source>
        <dbReference type="ARBA" id="ARBA00022544"/>
    </source>
</evidence>
<keyword evidence="6 8" id="KW-1133">Transmembrane helix</keyword>
<proteinExistence type="inferred from homology"/>
<feature type="transmembrane region" description="Helical" evidence="8">
    <location>
        <begin position="338"/>
        <end position="357"/>
    </location>
</feature>
<evidence type="ECO:0000313" key="9">
    <source>
        <dbReference type="EMBL" id="GEN31653.1"/>
    </source>
</evidence>
<feature type="transmembrane region" description="Helical" evidence="8">
    <location>
        <begin position="38"/>
        <end position="59"/>
    </location>
</feature>
<name>A0A511V1M0_9BACI</name>
<keyword evidence="7 8" id="KW-0472">Membrane</keyword>
<gene>
    <name evidence="9" type="ORF">CQU01_18910</name>
</gene>
<feature type="transmembrane region" description="Helical" evidence="8">
    <location>
        <begin position="12"/>
        <end position="32"/>
    </location>
</feature>
<dbReference type="PANTHER" id="PTHR34975">
    <property type="entry name" value="SPORE GERMINATION PROTEIN A2"/>
    <property type="match status" value="1"/>
</dbReference>
<organism evidence="9 10">
    <name type="scientific">Cerasibacillus quisquiliarum</name>
    <dbReference type="NCBI Taxonomy" id="227865"/>
    <lineage>
        <taxon>Bacteria</taxon>
        <taxon>Bacillati</taxon>
        <taxon>Bacillota</taxon>
        <taxon>Bacilli</taxon>
        <taxon>Bacillales</taxon>
        <taxon>Bacillaceae</taxon>
        <taxon>Cerasibacillus</taxon>
    </lineage>
</organism>
<feature type="transmembrane region" description="Helical" evidence="8">
    <location>
        <begin position="270"/>
        <end position="295"/>
    </location>
</feature>
<feature type="transmembrane region" description="Helical" evidence="8">
    <location>
        <begin position="147"/>
        <end position="164"/>
    </location>
</feature>
<evidence type="ECO:0000256" key="7">
    <source>
        <dbReference type="ARBA" id="ARBA00023136"/>
    </source>
</evidence>
<protein>
    <submittedName>
        <fullName evidence="9">Germination protein</fullName>
    </submittedName>
</protein>
<evidence type="ECO:0000256" key="1">
    <source>
        <dbReference type="ARBA" id="ARBA00004141"/>
    </source>
</evidence>
<dbReference type="Proteomes" id="UP000321491">
    <property type="component" value="Unassembled WGS sequence"/>
</dbReference>
<keyword evidence="3" id="KW-0813">Transport</keyword>
<dbReference type="Pfam" id="PF03845">
    <property type="entry name" value="Spore_permease"/>
    <property type="match status" value="1"/>
</dbReference>
<evidence type="ECO:0000256" key="5">
    <source>
        <dbReference type="ARBA" id="ARBA00022692"/>
    </source>
</evidence>
<feature type="transmembrane region" description="Helical" evidence="8">
    <location>
        <begin position="80"/>
        <end position="97"/>
    </location>
</feature>
<evidence type="ECO:0000256" key="3">
    <source>
        <dbReference type="ARBA" id="ARBA00022448"/>
    </source>
</evidence>
<evidence type="ECO:0000256" key="2">
    <source>
        <dbReference type="ARBA" id="ARBA00007998"/>
    </source>
</evidence>
<reference evidence="9 10" key="1">
    <citation type="submission" date="2019-07" db="EMBL/GenBank/DDBJ databases">
        <title>Whole genome shotgun sequence of Cerasibacillus quisquiliarum NBRC 102429.</title>
        <authorList>
            <person name="Hosoyama A."/>
            <person name="Uohara A."/>
            <person name="Ohji S."/>
            <person name="Ichikawa N."/>
        </authorList>
    </citation>
    <scope>NUCLEOTIDE SEQUENCE [LARGE SCALE GENOMIC DNA]</scope>
    <source>
        <strain evidence="9 10">NBRC 102429</strain>
    </source>
</reference>